<dbReference type="KEGG" id="vg:13405268"/>
<reference evidence="1 2" key="1">
    <citation type="journal article" date="2012" name="BMC Genomics">
        <title>Comparative analysis of two phenotypically-similar but genomically-distinct Burkholderia cenocepacia-specific bacteriophages.</title>
        <authorList>
            <person name="Lynch K.H."/>
            <person name="Stothard P."/>
            <person name="Dennis J.J."/>
        </authorList>
    </citation>
    <scope>NUCLEOTIDE SEQUENCE [LARGE SCALE GENOMIC DNA]</scope>
</reference>
<evidence type="ECO:0000313" key="1">
    <source>
        <dbReference type="EMBL" id="AEY69520.1"/>
    </source>
</evidence>
<name>I6NLH6_9CAUD</name>
<dbReference type="GeneID" id="13405268"/>
<dbReference type="EMBL" id="JN564907">
    <property type="protein sequence ID" value="AEY69520.1"/>
    <property type="molecule type" value="Genomic_DNA"/>
</dbReference>
<proteinExistence type="predicted"/>
<evidence type="ECO:0000313" key="2">
    <source>
        <dbReference type="Proteomes" id="UP000009012"/>
    </source>
</evidence>
<protein>
    <submittedName>
        <fullName evidence="1">Uncharacterized protein</fullName>
    </submittedName>
</protein>
<dbReference type="RefSeq" id="YP_006561093.1">
    <property type="nucleotide sequence ID" value="NC_018283.1"/>
</dbReference>
<keyword evidence="2" id="KW-1185">Reference proteome</keyword>
<organism evidence="1 2">
    <name type="scientific">Burkholderia phage vB_BceS_AH2</name>
    <dbReference type="NCBI Taxonomy" id="1133022"/>
    <lineage>
        <taxon>Viruses</taxon>
        <taxon>Duplodnaviria</taxon>
        <taxon>Heunggongvirae</taxon>
        <taxon>Uroviricota</taxon>
        <taxon>Caudoviricetes</taxon>
        <taxon>Casjensviridae</taxon>
        <taxon>Ahduovirus</taxon>
        <taxon>Ahduovirus AH2</taxon>
        <taxon>Burkholderia virus AH2</taxon>
    </lineage>
</organism>
<gene>
    <name evidence="1" type="ORF">AH2_0009</name>
</gene>
<dbReference type="Proteomes" id="UP000009012">
    <property type="component" value="Segment"/>
</dbReference>
<accession>I6NLH6</accession>
<sequence>MRAFLFVVALIAPSLARAETVESMAANIITSRGYWCARVADVIPDRLNSTPNRTVLTVACDDGREYARYQLTIARDGSGYTVKEL</sequence>